<dbReference type="GeneID" id="84905311"/>
<gene>
    <name evidence="1" type="ORF">ATORI0001_0826</name>
</gene>
<sequence>MATIAVGNSIGLPNLSYQQNFGQWREELLALCTVLGLRRCSMGQLEYYDL</sequence>
<proteinExistence type="predicted"/>
<dbReference type="EMBL" id="ACFE01000001">
    <property type="protein sequence ID" value="EEE17848.1"/>
    <property type="molecule type" value="Genomic_DNA"/>
</dbReference>
<protein>
    <submittedName>
        <fullName evidence="1">Uncharacterized protein</fullName>
    </submittedName>
</protein>
<reference evidence="1 2" key="1">
    <citation type="submission" date="2009-01" db="EMBL/GenBank/DDBJ databases">
        <authorList>
            <person name="Madupu R."/>
            <person name="Sebastian Y."/>
            <person name="Durkin A.S."/>
            <person name="Torralba M."/>
            <person name="Methe B."/>
            <person name="Sutton G.G."/>
            <person name="Strausberg R.L."/>
            <person name="Nelson K.E."/>
        </authorList>
    </citation>
    <scope>NUCLEOTIDE SEQUENCE [LARGE SCALE GENOMIC DNA]</scope>
    <source>
        <strain evidence="1 2">ATCC 49626</strain>
    </source>
</reference>
<evidence type="ECO:0000313" key="1">
    <source>
        <dbReference type="EMBL" id="EEE17848.1"/>
    </source>
</evidence>
<name>B9CLA7_LANR4</name>
<evidence type="ECO:0000313" key="2">
    <source>
        <dbReference type="Proteomes" id="UP000004070"/>
    </source>
</evidence>
<dbReference type="RefSeq" id="WP_003148369.1">
    <property type="nucleotide sequence ID" value="NZ_ACFE01000001.1"/>
</dbReference>
<dbReference type="Proteomes" id="UP000004070">
    <property type="component" value="Unassembled WGS sequence"/>
</dbReference>
<accession>B9CLA7</accession>
<comment type="caution">
    <text evidence="1">The sequence shown here is derived from an EMBL/GenBank/DDBJ whole genome shotgun (WGS) entry which is preliminary data.</text>
</comment>
<dbReference type="AlphaFoldDB" id="B9CLA7"/>
<organism evidence="1 2">
    <name type="scientific">Lancefieldella rimae (strain ATCC 49626 / DSM 7090 / CCUG 31168 / NBRC 15546 / VPI D140H-11A)</name>
    <name type="common">Atopobium rimae</name>
    <dbReference type="NCBI Taxonomy" id="553184"/>
    <lineage>
        <taxon>Bacteria</taxon>
        <taxon>Bacillati</taxon>
        <taxon>Actinomycetota</taxon>
        <taxon>Coriobacteriia</taxon>
        <taxon>Coriobacteriales</taxon>
        <taxon>Atopobiaceae</taxon>
        <taxon>Lancefieldella</taxon>
    </lineage>
</organism>